<keyword evidence="2" id="KW-1185">Reference proteome</keyword>
<name>A0ABY6IBE5_STRPE</name>
<proteinExistence type="predicted"/>
<reference evidence="1" key="1">
    <citation type="submission" date="2022-10" db="EMBL/GenBank/DDBJ databases">
        <title>Cytochrome P450 Catalyzes Benzene Ring Formation in the Biosynthesis of Trialkyl-Substituted Aromatic Polyketides.</title>
        <authorList>
            <person name="Zhao E."/>
            <person name="Ge H."/>
        </authorList>
    </citation>
    <scope>NUCLEOTIDE SEQUENCE</scope>
    <source>
        <strain evidence="1">NA0869</strain>
    </source>
</reference>
<gene>
    <name evidence="1" type="ORF">OGH68_22880</name>
</gene>
<evidence type="ECO:0000313" key="1">
    <source>
        <dbReference type="EMBL" id="UYQ64029.1"/>
    </source>
</evidence>
<sequence>MTDRSASHAAGHIVDEHSTGLLVTTVTALPGGLHRWHRRPGPACPAPFHTLTAPLRALVPHTYDFHGTQAATGEAAPDGSREYTASGPYSLAHVLMAGGGPHAAPGGRHAVEHILHGTGALLASLHRQPVTPEVRRPSRGIARLHAWLSGATAAGGADAVALLGSAAVAPLTAWAAEAVTHADAHVLSHGAPGLGSLVPSPAGDRAVLLTGEDICAAPRHLDVGWLTGELVELRWLLGRAADPGAWQALVDAFLDGYGGEAASGGHHRRGTALRVALHAHDSASYVAQGKGPAALYGVLAARLTAEAAS</sequence>
<dbReference type="RefSeq" id="WP_264246813.1">
    <property type="nucleotide sequence ID" value="NZ_CP107567.1"/>
</dbReference>
<evidence type="ECO:0000313" key="2">
    <source>
        <dbReference type="Proteomes" id="UP001163878"/>
    </source>
</evidence>
<dbReference type="EMBL" id="CP107567">
    <property type="protein sequence ID" value="UYQ64029.1"/>
    <property type="molecule type" value="Genomic_DNA"/>
</dbReference>
<evidence type="ECO:0008006" key="3">
    <source>
        <dbReference type="Google" id="ProtNLM"/>
    </source>
</evidence>
<organism evidence="1 2">
    <name type="scientific">Streptomyces peucetius</name>
    <dbReference type="NCBI Taxonomy" id="1950"/>
    <lineage>
        <taxon>Bacteria</taxon>
        <taxon>Bacillati</taxon>
        <taxon>Actinomycetota</taxon>
        <taxon>Actinomycetes</taxon>
        <taxon>Kitasatosporales</taxon>
        <taxon>Streptomycetaceae</taxon>
        <taxon>Streptomyces</taxon>
    </lineage>
</organism>
<protein>
    <recommendedName>
        <fullName evidence="3">Aminoglycoside phosphotransferase domain-containing protein</fullName>
    </recommendedName>
</protein>
<dbReference type="Proteomes" id="UP001163878">
    <property type="component" value="Chromosome"/>
</dbReference>
<accession>A0ABY6IBE5</accession>